<evidence type="ECO:0000256" key="6">
    <source>
        <dbReference type="ARBA" id="ARBA00022741"/>
    </source>
</evidence>
<dbReference type="CDD" id="cd16655">
    <property type="entry name" value="RING-Ubox_WDSUB1-like"/>
    <property type="match status" value="1"/>
</dbReference>
<feature type="coiled-coil region" evidence="11">
    <location>
        <begin position="349"/>
        <end position="411"/>
    </location>
</feature>
<dbReference type="AlphaFoldDB" id="A0A8B7BSP6"/>
<keyword evidence="6 10" id="KW-0547">Nucleotide-binding</keyword>
<dbReference type="InterPro" id="IPR011009">
    <property type="entry name" value="Kinase-like_dom_sf"/>
</dbReference>
<accession>A0A8B7BSP6</accession>
<keyword evidence="5" id="KW-0808">Transferase</keyword>
<dbReference type="InterPro" id="IPR017441">
    <property type="entry name" value="Protein_kinase_ATP_BS"/>
</dbReference>
<keyword evidence="4" id="KW-0723">Serine/threonine-protein kinase</keyword>
<dbReference type="PROSITE" id="PS00107">
    <property type="entry name" value="PROTEIN_KINASE_ATP"/>
    <property type="match status" value="1"/>
</dbReference>
<dbReference type="CDD" id="cd01989">
    <property type="entry name" value="USP_STK_Ubox_N"/>
    <property type="match status" value="1"/>
</dbReference>
<name>A0A8B7BSP6_PHODC</name>
<evidence type="ECO:0000256" key="8">
    <source>
        <dbReference type="ARBA" id="ARBA00022786"/>
    </source>
</evidence>
<evidence type="ECO:0000256" key="3">
    <source>
        <dbReference type="ARBA" id="ARBA00012483"/>
    </source>
</evidence>
<proteinExistence type="predicted"/>
<dbReference type="GeneID" id="103703486"/>
<evidence type="ECO:0000256" key="4">
    <source>
        <dbReference type="ARBA" id="ARBA00022527"/>
    </source>
</evidence>
<dbReference type="OrthoDB" id="4062651at2759"/>
<dbReference type="GO" id="GO:0016567">
    <property type="term" value="P:protein ubiquitination"/>
    <property type="evidence" value="ECO:0007669"/>
    <property type="project" value="UniProtKB-UniPathway"/>
</dbReference>
<reference evidence="16" key="2">
    <citation type="submission" date="2025-08" db="UniProtKB">
        <authorList>
            <consortium name="RefSeq"/>
        </authorList>
    </citation>
    <scope>IDENTIFICATION</scope>
    <source>
        <tissue evidence="16">Young leaves</tissue>
    </source>
</reference>
<dbReference type="Gene3D" id="3.30.200.20">
    <property type="entry name" value="Phosphorylase Kinase, domain 1"/>
    <property type="match status" value="1"/>
</dbReference>
<dbReference type="KEGG" id="pda:103703486"/>
<dbReference type="Proteomes" id="UP000228380">
    <property type="component" value="Chromosome 3"/>
</dbReference>
<sequence length="847" mass="95112">MKVLSPSPPPSPTVDRFGGAPPPPPPPAFRRALGRGSTARGERDGRLHVAVGRSPEKTLALLRWAFRRFGCREIGLLHVHQPSPVIPTLLGKIPASQANEELVSTYRRTEKEITKRLLLTYLRFCHKAQVQPSIIMTEAEQIHNGIVDLVVQHGIRRLIMGSTPDNCFKLKGSSSKATYAAKNAPPFCEIWFVSKGGHVWTREASEGTNSFLSVFSPEAAVLREQIRLSYLHKDYCEPMPNPEYVLSNTFTTADLQGDTGMNQTESNSTGVVVSTDSSIVNSTNLSNSQYPSSLPDTPSYPTSPVDIGFSSKINSQDKLEPEVSFDQLKEVNLEVERSKKEAFVELVKRREVESEVEEALNRVKALEAAHAREIKIREELEDLLTTIKLHHKELINQRDETMKELQNALSTTATLDARAREMSLLKDEAAAELDLIQSFVAILRLERQKIQEQEEKAVAQLERRRCSSKATSPNYSQLIGLGSDSYNFTEFSLSDLESATCGFSESFKLGQGGYGCVYKGEIFNRSVVIKKLHPHNVRGQMEFQQEVYVLSKLRHPHLVTLVGVCPEALSLVYEYLPNGTLHDRLFCKTTTPPLTWRVRTCIAAQISSALLFLHSSKPEKIIHGDLKPDNIFLDSNFNCKIGDFGICRLVPEDVEYYPLFRRNREPKGAFSYADPEYQRTDMLTPKSDVYSFGIIILQLLTGRPPQGLATEVRRAVLSGKLSSILDPAAGEWPGDAARRLAEFGLRCSELNSRDRPELTPEVVRELEQLHLMEERPVPPFFLCPILQEIMHDPQVAADGFTYEGRALRGWLESGRETSPMTNLKLKHLNLTPNHALRFAIQDWLCHC</sequence>
<dbReference type="InterPro" id="IPR051348">
    <property type="entry name" value="U-box_ubiquitin_ligases"/>
</dbReference>
<dbReference type="PROSITE" id="PS50011">
    <property type="entry name" value="PROTEIN_KINASE_DOM"/>
    <property type="match status" value="1"/>
</dbReference>
<dbReference type="SUPFAM" id="SSF56112">
    <property type="entry name" value="Protein kinase-like (PK-like)"/>
    <property type="match status" value="1"/>
</dbReference>
<organism evidence="15 16">
    <name type="scientific">Phoenix dactylifera</name>
    <name type="common">Date palm</name>
    <dbReference type="NCBI Taxonomy" id="42345"/>
    <lineage>
        <taxon>Eukaryota</taxon>
        <taxon>Viridiplantae</taxon>
        <taxon>Streptophyta</taxon>
        <taxon>Embryophyta</taxon>
        <taxon>Tracheophyta</taxon>
        <taxon>Spermatophyta</taxon>
        <taxon>Magnoliopsida</taxon>
        <taxon>Liliopsida</taxon>
        <taxon>Arecaceae</taxon>
        <taxon>Coryphoideae</taxon>
        <taxon>Phoeniceae</taxon>
        <taxon>Phoenix</taxon>
    </lineage>
</organism>
<dbReference type="InterPro" id="IPR000719">
    <property type="entry name" value="Prot_kinase_dom"/>
</dbReference>
<dbReference type="SMART" id="SM00504">
    <property type="entry name" value="Ubox"/>
    <property type="match status" value="1"/>
</dbReference>
<dbReference type="GO" id="GO:0004674">
    <property type="term" value="F:protein serine/threonine kinase activity"/>
    <property type="evidence" value="ECO:0007669"/>
    <property type="project" value="UniProtKB-KW"/>
</dbReference>
<feature type="binding site" evidence="10">
    <location>
        <position position="531"/>
    </location>
    <ligand>
        <name>ATP</name>
        <dbReference type="ChEBI" id="CHEBI:30616"/>
    </ligand>
</feature>
<dbReference type="Gene3D" id="3.30.40.10">
    <property type="entry name" value="Zinc/RING finger domain, C3HC4 (zinc finger)"/>
    <property type="match status" value="1"/>
</dbReference>
<dbReference type="RefSeq" id="XP_008784570.2">
    <property type="nucleotide sequence ID" value="XM_008786348.4"/>
</dbReference>
<comment type="catalytic activity">
    <reaction evidence="1">
        <text>S-ubiquitinyl-[E2 ubiquitin-conjugating enzyme]-L-cysteine + [acceptor protein]-L-lysine = [E2 ubiquitin-conjugating enzyme]-L-cysteine + N(6)-ubiquitinyl-[acceptor protein]-L-lysine.</text>
        <dbReference type="EC" id="2.3.2.27"/>
    </reaction>
</comment>
<evidence type="ECO:0000313" key="16">
    <source>
        <dbReference type="RefSeq" id="XP_008784570.2"/>
    </source>
</evidence>
<dbReference type="SUPFAM" id="SSF57850">
    <property type="entry name" value="RING/U-box"/>
    <property type="match status" value="1"/>
</dbReference>
<dbReference type="PANTHER" id="PTHR45647:SF43">
    <property type="entry name" value="OS10G0100500 PROTEIN"/>
    <property type="match status" value="1"/>
</dbReference>
<dbReference type="PROSITE" id="PS51698">
    <property type="entry name" value="U_BOX"/>
    <property type="match status" value="1"/>
</dbReference>
<dbReference type="InterPro" id="IPR013083">
    <property type="entry name" value="Znf_RING/FYVE/PHD"/>
</dbReference>
<dbReference type="Gene3D" id="1.10.510.10">
    <property type="entry name" value="Transferase(Phosphotransferase) domain 1"/>
    <property type="match status" value="1"/>
</dbReference>
<feature type="region of interest" description="Disordered" evidence="12">
    <location>
        <begin position="1"/>
        <end position="43"/>
    </location>
</feature>
<keyword evidence="15" id="KW-1185">Reference proteome</keyword>
<evidence type="ECO:0000256" key="7">
    <source>
        <dbReference type="ARBA" id="ARBA00022777"/>
    </source>
</evidence>
<dbReference type="InterPro" id="IPR008271">
    <property type="entry name" value="Ser/Thr_kinase_AS"/>
</dbReference>
<comment type="pathway">
    <text evidence="2">Protein modification; protein ubiquitination.</text>
</comment>
<gene>
    <name evidence="16" type="primary">LOC103703486</name>
</gene>
<evidence type="ECO:0000259" key="13">
    <source>
        <dbReference type="PROSITE" id="PS50011"/>
    </source>
</evidence>
<evidence type="ECO:0000313" key="15">
    <source>
        <dbReference type="Proteomes" id="UP000228380"/>
    </source>
</evidence>
<evidence type="ECO:0000256" key="12">
    <source>
        <dbReference type="SAM" id="MobiDB-lite"/>
    </source>
</evidence>
<evidence type="ECO:0000256" key="5">
    <source>
        <dbReference type="ARBA" id="ARBA00022679"/>
    </source>
</evidence>
<keyword evidence="11" id="KW-0175">Coiled coil</keyword>
<dbReference type="Pfam" id="PF07714">
    <property type="entry name" value="PK_Tyr_Ser-Thr"/>
    <property type="match status" value="1"/>
</dbReference>
<dbReference type="UniPathway" id="UPA00143"/>
<feature type="compositionally biased region" description="Pro residues" evidence="12">
    <location>
        <begin position="1"/>
        <end position="12"/>
    </location>
</feature>
<dbReference type="EC" id="2.3.2.27" evidence="3"/>
<keyword evidence="7" id="KW-0418">Kinase</keyword>
<evidence type="ECO:0000259" key="14">
    <source>
        <dbReference type="PROSITE" id="PS51698"/>
    </source>
</evidence>
<evidence type="ECO:0000256" key="10">
    <source>
        <dbReference type="PROSITE-ProRule" id="PRU10141"/>
    </source>
</evidence>
<dbReference type="SMART" id="SM00220">
    <property type="entry name" value="S_TKc"/>
    <property type="match status" value="1"/>
</dbReference>
<dbReference type="GO" id="GO:0005524">
    <property type="term" value="F:ATP binding"/>
    <property type="evidence" value="ECO:0007669"/>
    <property type="project" value="UniProtKB-UniRule"/>
</dbReference>
<dbReference type="PANTHER" id="PTHR45647">
    <property type="entry name" value="OS02G0152300 PROTEIN"/>
    <property type="match status" value="1"/>
</dbReference>
<dbReference type="SUPFAM" id="SSF52402">
    <property type="entry name" value="Adenine nucleotide alpha hydrolases-like"/>
    <property type="match status" value="1"/>
</dbReference>
<dbReference type="InterPro" id="IPR001245">
    <property type="entry name" value="Ser-Thr/Tyr_kinase_cat_dom"/>
</dbReference>
<dbReference type="Pfam" id="PF04564">
    <property type="entry name" value="U-box"/>
    <property type="match status" value="1"/>
</dbReference>
<evidence type="ECO:0000256" key="11">
    <source>
        <dbReference type="SAM" id="Coils"/>
    </source>
</evidence>
<dbReference type="GO" id="GO:0061630">
    <property type="term" value="F:ubiquitin protein ligase activity"/>
    <property type="evidence" value="ECO:0007669"/>
    <property type="project" value="UniProtKB-EC"/>
</dbReference>
<dbReference type="InterPro" id="IPR003613">
    <property type="entry name" value="Ubox_domain"/>
</dbReference>
<evidence type="ECO:0000256" key="1">
    <source>
        <dbReference type="ARBA" id="ARBA00000900"/>
    </source>
</evidence>
<reference evidence="15" key="1">
    <citation type="journal article" date="2019" name="Nat. Commun.">
        <title>Genome-wide association mapping of date palm fruit traits.</title>
        <authorList>
            <person name="Hazzouri K.M."/>
            <person name="Gros-Balthazard M."/>
            <person name="Flowers J.M."/>
            <person name="Copetti D."/>
            <person name="Lemansour A."/>
            <person name="Lebrun M."/>
            <person name="Masmoudi K."/>
            <person name="Ferrand S."/>
            <person name="Dhar M.I."/>
            <person name="Fresquez Z.A."/>
            <person name="Rosas U."/>
            <person name="Zhang J."/>
            <person name="Talag J."/>
            <person name="Lee S."/>
            <person name="Kudrna D."/>
            <person name="Powell R.F."/>
            <person name="Leitch I.J."/>
            <person name="Krueger R.R."/>
            <person name="Wing R.A."/>
            <person name="Amiri K.M.A."/>
            <person name="Purugganan M.D."/>
        </authorList>
    </citation>
    <scope>NUCLEOTIDE SEQUENCE [LARGE SCALE GENOMIC DNA]</scope>
    <source>
        <strain evidence="15">cv. Khalas</strain>
    </source>
</reference>
<protein>
    <recommendedName>
        <fullName evidence="3">RING-type E3 ubiquitin transferase</fullName>
        <ecNumber evidence="3">2.3.2.27</ecNumber>
    </recommendedName>
</protein>
<keyword evidence="9 10" id="KW-0067">ATP-binding</keyword>
<evidence type="ECO:0000256" key="2">
    <source>
        <dbReference type="ARBA" id="ARBA00004906"/>
    </source>
</evidence>
<feature type="domain" description="U-box" evidence="14">
    <location>
        <begin position="776"/>
        <end position="847"/>
    </location>
</feature>
<feature type="domain" description="Protein kinase" evidence="13">
    <location>
        <begin position="503"/>
        <end position="781"/>
    </location>
</feature>
<keyword evidence="8" id="KW-0833">Ubl conjugation pathway</keyword>
<dbReference type="PROSITE" id="PS00108">
    <property type="entry name" value="PROTEIN_KINASE_ST"/>
    <property type="match status" value="1"/>
</dbReference>
<evidence type="ECO:0000256" key="9">
    <source>
        <dbReference type="ARBA" id="ARBA00022840"/>
    </source>
</evidence>